<feature type="compositionally biased region" description="Basic and acidic residues" evidence="1">
    <location>
        <begin position="235"/>
        <end position="250"/>
    </location>
</feature>
<evidence type="ECO:0000256" key="1">
    <source>
        <dbReference type="SAM" id="MobiDB-lite"/>
    </source>
</evidence>
<evidence type="ECO:0000313" key="2">
    <source>
        <dbReference type="EMBL" id="KAK3595766.1"/>
    </source>
</evidence>
<reference evidence="2" key="1">
    <citation type="journal article" date="2021" name="Genome Biol. Evol.">
        <title>A High-Quality Reference Genome for a Parasitic Bivalve with Doubly Uniparental Inheritance (Bivalvia: Unionida).</title>
        <authorList>
            <person name="Smith C.H."/>
        </authorList>
    </citation>
    <scope>NUCLEOTIDE SEQUENCE</scope>
    <source>
        <strain evidence="2">CHS0354</strain>
    </source>
</reference>
<reference evidence="2" key="2">
    <citation type="journal article" date="2021" name="Genome Biol. Evol.">
        <title>Developing a high-quality reference genome for a parasitic bivalve with doubly uniparental inheritance (Bivalvia: Unionida).</title>
        <authorList>
            <person name="Smith C.H."/>
        </authorList>
    </citation>
    <scope>NUCLEOTIDE SEQUENCE</scope>
    <source>
        <strain evidence="2">CHS0354</strain>
        <tissue evidence="2">Mantle</tissue>
    </source>
</reference>
<dbReference type="Proteomes" id="UP001195483">
    <property type="component" value="Unassembled WGS sequence"/>
</dbReference>
<feature type="region of interest" description="Disordered" evidence="1">
    <location>
        <begin position="235"/>
        <end position="259"/>
    </location>
</feature>
<sequence>MQGVNTTTPHLPMLSDRFYLESSVPREPPEHSWNRLQRVLIDYPRDKHLLHRQTLWNFHKINRGAFRSQVCSLPDIPFRYKRTFRDCRSIGVQTDKSEYDLDRHKFERPCLYLPRINEPESNDISSPQRSIRPPGPLVSPEILRRTSRTSFDSLSKITERDLCIDIDTETVRKTVDSGTMTDFEPIRRKKKMLKTKKTKTPIINTQSKITNAIIIDRDANGIETRKSVKFVDKMDKSTETSLEQEQKESEIVPTPVSMSSAHSGASANIYAENVGSSSQFTLGDPLSVVDFLSKASDGCSSDHDKSSSDKNHGAIGKKRKKYKEINYNEADRIWFEKIAGDKEVVDLSAYDNFARTRPTLETVPEMNDKLPKTTLTPRISGEYKLARPNAVNKYSPVFSKDGTPVKKVGGGGGGVTPKTSKIAKARQVVAKSF</sequence>
<accession>A0AAE0SQ46</accession>
<comment type="caution">
    <text evidence="2">The sequence shown here is derived from an EMBL/GenBank/DDBJ whole genome shotgun (WGS) entry which is preliminary data.</text>
</comment>
<organism evidence="2 3">
    <name type="scientific">Potamilus streckersoni</name>
    <dbReference type="NCBI Taxonomy" id="2493646"/>
    <lineage>
        <taxon>Eukaryota</taxon>
        <taxon>Metazoa</taxon>
        <taxon>Spiralia</taxon>
        <taxon>Lophotrochozoa</taxon>
        <taxon>Mollusca</taxon>
        <taxon>Bivalvia</taxon>
        <taxon>Autobranchia</taxon>
        <taxon>Heteroconchia</taxon>
        <taxon>Palaeoheterodonta</taxon>
        <taxon>Unionida</taxon>
        <taxon>Unionoidea</taxon>
        <taxon>Unionidae</taxon>
        <taxon>Ambleminae</taxon>
        <taxon>Lampsilini</taxon>
        <taxon>Potamilus</taxon>
    </lineage>
</organism>
<gene>
    <name evidence="2" type="ORF">CHS0354_025398</name>
</gene>
<name>A0AAE0SQ46_9BIVA</name>
<reference evidence="2" key="3">
    <citation type="submission" date="2023-05" db="EMBL/GenBank/DDBJ databases">
        <authorList>
            <person name="Smith C.H."/>
        </authorList>
    </citation>
    <scope>NUCLEOTIDE SEQUENCE</scope>
    <source>
        <strain evidence="2">CHS0354</strain>
        <tissue evidence="2">Mantle</tissue>
    </source>
</reference>
<protein>
    <submittedName>
        <fullName evidence="2">Uncharacterized protein</fullName>
    </submittedName>
</protein>
<feature type="region of interest" description="Disordered" evidence="1">
    <location>
        <begin position="117"/>
        <end position="139"/>
    </location>
</feature>
<keyword evidence="3" id="KW-1185">Reference proteome</keyword>
<proteinExistence type="predicted"/>
<dbReference type="EMBL" id="JAEAOA010001512">
    <property type="protein sequence ID" value="KAK3595766.1"/>
    <property type="molecule type" value="Genomic_DNA"/>
</dbReference>
<dbReference type="AlphaFoldDB" id="A0AAE0SQ46"/>
<evidence type="ECO:0000313" key="3">
    <source>
        <dbReference type="Proteomes" id="UP001195483"/>
    </source>
</evidence>